<dbReference type="PANTHER" id="PTHR12526:SF629">
    <property type="entry name" value="TEICHURONIC ACID BIOSYNTHESIS GLYCOSYLTRANSFERASE TUAH-RELATED"/>
    <property type="match status" value="1"/>
</dbReference>
<dbReference type="EMBL" id="NFZS01000002">
    <property type="protein sequence ID" value="RAO76267.1"/>
    <property type="molecule type" value="Genomic_DNA"/>
</dbReference>
<dbReference type="InterPro" id="IPR028098">
    <property type="entry name" value="Glyco_trans_4-like_N"/>
</dbReference>
<reference evidence="5 6" key="1">
    <citation type="journal article" date="2018" name="Genet. Mol. Biol.">
        <title>The genome sequence of Dyella jiangningensis FCAV SCS01 from a lignocellulose-decomposing microbial consortium metagenome reveals potential for biotechnological applications.</title>
        <authorList>
            <person name="Desiderato J.G."/>
            <person name="Alvarenga D.O."/>
            <person name="Constancio M.T.L."/>
            <person name="Alves L.M.C."/>
            <person name="Varani A.M."/>
        </authorList>
    </citation>
    <scope>NUCLEOTIDE SEQUENCE [LARGE SCALE GENOMIC DNA]</scope>
    <source>
        <strain evidence="5 6">FCAV SCS01</strain>
    </source>
</reference>
<feature type="domain" description="Glycosyltransferase subfamily 4-like N-terminal" evidence="4">
    <location>
        <begin position="110"/>
        <end position="214"/>
    </location>
</feature>
<dbReference type="PANTHER" id="PTHR12526">
    <property type="entry name" value="GLYCOSYLTRANSFERASE"/>
    <property type="match status" value="1"/>
</dbReference>
<evidence type="ECO:0000256" key="1">
    <source>
        <dbReference type="ARBA" id="ARBA00022676"/>
    </source>
</evidence>
<evidence type="ECO:0000313" key="6">
    <source>
        <dbReference type="Proteomes" id="UP000248926"/>
    </source>
</evidence>
<dbReference type="RefSeq" id="WP_111983212.1">
    <property type="nucleotide sequence ID" value="NZ_NFZS01000002.1"/>
</dbReference>
<proteinExistence type="predicted"/>
<evidence type="ECO:0000313" key="5">
    <source>
        <dbReference type="EMBL" id="RAO76267.1"/>
    </source>
</evidence>
<sequence>MRIVILTNAFPYHPGEQFLEDEIGYWARQPDAIATVLPAVAEGSPRPLPPGVSMDLSMVKPGTLRRLPYIARAVFSKLFRNELSYLRQSGKLCRRTVVRALLHVSKVMQQTSALVSYARRNGVIDVAYSYWNDTQAYAAILAREKGAVRRVVTRAHGIDLYQERRMLEYMPLKRQFIGSFDRIFALSTEAQGYLRQTYAAPPEKITIIPLGVPLVPGLSQPSPDGSLHIVSVSFCLPVKRMDRIIEGLRLFASKYSEFHVRWTHIGAGPLLDEMRALAQARLGDLANMEFTFAGELPNDAVKKYYLNMPVDIFMNTSESEAIPVSIMEAMSTGVIAIAPNVGGVSNLVSAECGVLLSKNPTYKEIADAITVLAFDHSRNELRVNARKAVEDRFDAAKNYPSFIHDVLSIGAS</sequence>
<dbReference type="AlphaFoldDB" id="A0A328P274"/>
<dbReference type="Gene3D" id="3.40.50.2000">
    <property type="entry name" value="Glycogen Phosphorylase B"/>
    <property type="match status" value="2"/>
</dbReference>
<organism evidence="5 6">
    <name type="scientific">Dyella jiangningensis</name>
    <dbReference type="NCBI Taxonomy" id="1379159"/>
    <lineage>
        <taxon>Bacteria</taxon>
        <taxon>Pseudomonadati</taxon>
        <taxon>Pseudomonadota</taxon>
        <taxon>Gammaproteobacteria</taxon>
        <taxon>Lysobacterales</taxon>
        <taxon>Rhodanobacteraceae</taxon>
        <taxon>Dyella</taxon>
    </lineage>
</organism>
<keyword evidence="6" id="KW-1185">Reference proteome</keyword>
<keyword evidence="2" id="KW-0808">Transferase</keyword>
<comment type="caution">
    <text evidence="5">The sequence shown here is derived from an EMBL/GenBank/DDBJ whole genome shotgun (WGS) entry which is preliminary data.</text>
</comment>
<dbReference type="Pfam" id="PF13439">
    <property type="entry name" value="Glyco_transf_4"/>
    <property type="match status" value="1"/>
</dbReference>
<evidence type="ECO:0000259" key="4">
    <source>
        <dbReference type="Pfam" id="PF13439"/>
    </source>
</evidence>
<evidence type="ECO:0000256" key="2">
    <source>
        <dbReference type="ARBA" id="ARBA00022679"/>
    </source>
</evidence>
<name>A0A328P274_9GAMM</name>
<dbReference type="SUPFAM" id="SSF53756">
    <property type="entry name" value="UDP-Glycosyltransferase/glycogen phosphorylase"/>
    <property type="match status" value="1"/>
</dbReference>
<protein>
    <submittedName>
        <fullName evidence="5">Polysaccharide biosynthesis protein</fullName>
    </submittedName>
</protein>
<evidence type="ECO:0000259" key="3">
    <source>
        <dbReference type="Pfam" id="PF00534"/>
    </source>
</evidence>
<dbReference type="Proteomes" id="UP000248926">
    <property type="component" value="Unassembled WGS sequence"/>
</dbReference>
<feature type="domain" description="Glycosyl transferase family 1" evidence="3">
    <location>
        <begin position="222"/>
        <end position="387"/>
    </location>
</feature>
<accession>A0A328P274</accession>
<dbReference type="GO" id="GO:1901135">
    <property type="term" value="P:carbohydrate derivative metabolic process"/>
    <property type="evidence" value="ECO:0007669"/>
    <property type="project" value="UniProtKB-ARBA"/>
</dbReference>
<dbReference type="Pfam" id="PF00534">
    <property type="entry name" value="Glycos_transf_1"/>
    <property type="match status" value="1"/>
</dbReference>
<keyword evidence="1" id="KW-0328">Glycosyltransferase</keyword>
<dbReference type="InterPro" id="IPR001296">
    <property type="entry name" value="Glyco_trans_1"/>
</dbReference>
<dbReference type="OrthoDB" id="9802525at2"/>
<dbReference type="GO" id="GO:0016757">
    <property type="term" value="F:glycosyltransferase activity"/>
    <property type="evidence" value="ECO:0007669"/>
    <property type="project" value="UniProtKB-KW"/>
</dbReference>
<gene>
    <name evidence="5" type="ORF">CA260_11285</name>
</gene>